<dbReference type="eggNOG" id="ENOG502T925">
    <property type="taxonomic scope" value="Eukaryota"/>
</dbReference>
<dbReference type="InterPro" id="IPR031732">
    <property type="entry name" value="DUF4729"/>
</dbReference>
<dbReference type="Proteomes" id="UP000682892">
    <property type="component" value="Chromosome 2"/>
</dbReference>
<feature type="domain" description="DUF4729" evidence="1">
    <location>
        <begin position="16"/>
        <end position="220"/>
    </location>
</feature>
<proteinExistence type="predicted"/>
<evidence type="ECO:0000313" key="3">
    <source>
        <dbReference type="Proteomes" id="UP000682892"/>
    </source>
</evidence>
<gene>
    <name evidence="2" type="ORF">AaeL_AAEL009963</name>
</gene>
<protein>
    <submittedName>
        <fullName evidence="2">AAEL009963-PA</fullName>
    </submittedName>
</protein>
<dbReference type="VEuPathDB" id="VectorBase:AAEL009963"/>
<evidence type="ECO:0000313" key="2">
    <source>
        <dbReference type="EMBL" id="EAT38100.1"/>
    </source>
</evidence>
<dbReference type="HOGENOM" id="CLU_1171698_0_0_1"/>
<organism evidence="2 3">
    <name type="scientific">Aedes aegypti</name>
    <name type="common">Yellowfever mosquito</name>
    <name type="synonym">Culex aegypti</name>
    <dbReference type="NCBI Taxonomy" id="7159"/>
    <lineage>
        <taxon>Eukaryota</taxon>
        <taxon>Metazoa</taxon>
        <taxon>Ecdysozoa</taxon>
        <taxon>Arthropoda</taxon>
        <taxon>Hexapoda</taxon>
        <taxon>Insecta</taxon>
        <taxon>Pterygota</taxon>
        <taxon>Neoptera</taxon>
        <taxon>Endopterygota</taxon>
        <taxon>Diptera</taxon>
        <taxon>Nematocera</taxon>
        <taxon>Culicoidea</taxon>
        <taxon>Culicidae</taxon>
        <taxon>Culicinae</taxon>
        <taxon>Aedini</taxon>
        <taxon>Aedes</taxon>
        <taxon>Stegomyia</taxon>
    </lineage>
</organism>
<accession>Q16UB6</accession>
<reference evidence="2" key="2">
    <citation type="journal article" date="2007" name="Science">
        <title>Genome sequence of Aedes aegypti, a major arbovirus vector.</title>
        <authorList>
            <person name="Nene V."/>
            <person name="Wortman J.R."/>
            <person name="Lawson D."/>
            <person name="Haas B."/>
            <person name="Kodira C."/>
            <person name="Tu Z.J."/>
            <person name="Loftus B."/>
            <person name="Xi Z."/>
            <person name="Megy K."/>
            <person name="Grabherr M."/>
            <person name="Ren Q."/>
            <person name="Zdobnov E.M."/>
            <person name="Lobo N.F."/>
            <person name="Campbell K.S."/>
            <person name="Brown S.E."/>
            <person name="Bonaldo M.F."/>
            <person name="Zhu J."/>
            <person name="Sinkins S.P."/>
            <person name="Hogenkamp D.G."/>
            <person name="Amedeo P."/>
            <person name="Arensburger P."/>
            <person name="Atkinson P.W."/>
            <person name="Bidwell S."/>
            <person name="Biedler J."/>
            <person name="Birney E."/>
            <person name="Bruggner R.V."/>
            <person name="Costas J."/>
            <person name="Coy M.R."/>
            <person name="Crabtree J."/>
            <person name="Crawford M."/>
            <person name="Debruyn B."/>
            <person name="Decaprio D."/>
            <person name="Eiglmeier K."/>
            <person name="Eisenstadt E."/>
            <person name="El-Dorry H."/>
            <person name="Gelbart W.M."/>
            <person name="Gomes S.L."/>
            <person name="Hammond M."/>
            <person name="Hannick L.I."/>
            <person name="Hogan J.R."/>
            <person name="Holmes M.H."/>
            <person name="Jaffe D."/>
            <person name="Johnston J.S."/>
            <person name="Kennedy R.C."/>
            <person name="Koo H."/>
            <person name="Kravitz S."/>
            <person name="Kriventseva E.V."/>
            <person name="Kulp D."/>
            <person name="Labutti K."/>
            <person name="Lee E."/>
            <person name="Li S."/>
            <person name="Lovin D.D."/>
            <person name="Mao C."/>
            <person name="Mauceli E."/>
            <person name="Menck C.F."/>
            <person name="Miller J.R."/>
            <person name="Montgomery P."/>
            <person name="Mori A."/>
            <person name="Nascimento A.L."/>
            <person name="Naveira H.F."/>
            <person name="Nusbaum C."/>
            <person name="O'leary S."/>
            <person name="Orvis J."/>
            <person name="Pertea M."/>
            <person name="Quesneville H."/>
            <person name="Reidenbach K.R."/>
            <person name="Rogers Y.H."/>
            <person name="Roth C.W."/>
            <person name="Schneider J.R."/>
            <person name="Schatz M."/>
            <person name="Shumway M."/>
            <person name="Stanke M."/>
            <person name="Stinson E.O."/>
            <person name="Tubio J.M."/>
            <person name="Vanzee J.P."/>
            <person name="Verjovski-Almeida S."/>
            <person name="Werner D."/>
            <person name="White O."/>
            <person name="Wyder S."/>
            <person name="Zeng Q."/>
            <person name="Zhao Q."/>
            <person name="Zhao Y."/>
            <person name="Hill C.A."/>
            <person name="Raikhel A.S."/>
            <person name="Soares M.B."/>
            <person name="Knudson D.L."/>
            <person name="Lee N.H."/>
            <person name="Galagan J."/>
            <person name="Salzberg S.L."/>
            <person name="Paulsen I.T."/>
            <person name="Dimopoulos G."/>
            <person name="Collins F.H."/>
            <person name="Birren B."/>
            <person name="Fraser-Liggett C.M."/>
            <person name="Severson D.W."/>
        </authorList>
    </citation>
    <scope>NUCLEOTIDE SEQUENCE [LARGE SCALE GENOMIC DNA]</scope>
    <source>
        <strain evidence="2">Liverpool</strain>
    </source>
</reference>
<evidence type="ECO:0000259" key="1">
    <source>
        <dbReference type="Pfam" id="PF15866"/>
    </source>
</evidence>
<dbReference type="KEGG" id="aag:5572686"/>
<dbReference type="AlphaFoldDB" id="Q16UB6"/>
<dbReference type="PaxDb" id="7159-AAEL009963-PA"/>
<reference evidence="2" key="3">
    <citation type="submission" date="2012-09" db="EMBL/GenBank/DDBJ databases">
        <authorList>
            <consortium name="VectorBase"/>
        </authorList>
    </citation>
    <scope>NUCLEOTIDE SEQUENCE</scope>
    <source>
        <strain evidence="2">Liverpool</strain>
    </source>
</reference>
<dbReference type="OrthoDB" id="660555at2759"/>
<sequence>MKDPSEPKPNTRNPWKCPIIRCPTMLSDSALLDHLIAEHKCIDLKPVEAGEKALLSFRESIFPYGQPVCMGVLLYGGKGNQPSPGQTGLSHRNSILSASFAAYEKHLPVLVMGCKTHLTDMLADDEIPSEIYNDICQRRDAALNGSDLDKDIFVLWLIGPSTSRPVYGEVTISDVDRIIVRGCRMQMRDFKDFLLPKSFLCNGEDYLMVNRPGMSLMTRNGEQDVEMEVVIEEEKTEI</sequence>
<reference evidence="2" key="1">
    <citation type="submission" date="2005-10" db="EMBL/GenBank/DDBJ databases">
        <authorList>
            <person name="Loftus B.J."/>
            <person name="Nene V.M."/>
            <person name="Hannick L.I."/>
            <person name="Bidwell S."/>
            <person name="Haas B."/>
            <person name="Amedeo P."/>
            <person name="Orvis J."/>
            <person name="Wortman J.R."/>
            <person name="White O.R."/>
            <person name="Salzberg S."/>
            <person name="Shumway M."/>
            <person name="Koo H."/>
            <person name="Zhao Y."/>
            <person name="Holmes M."/>
            <person name="Miller J."/>
            <person name="Schatz M."/>
            <person name="Pop M."/>
            <person name="Pai G."/>
            <person name="Utterback T."/>
            <person name="Rogers Y.-H."/>
            <person name="Kravitz S."/>
            <person name="Fraser C.M."/>
        </authorList>
    </citation>
    <scope>NUCLEOTIDE SEQUENCE</scope>
    <source>
        <strain evidence="2">Liverpool</strain>
    </source>
</reference>
<dbReference type="EMBL" id="CH477627">
    <property type="protein sequence ID" value="EAT38100.1"/>
    <property type="molecule type" value="Genomic_DNA"/>
</dbReference>
<dbReference type="STRING" id="7159.Q16UB6"/>
<dbReference type="PhylomeDB" id="Q16UB6"/>
<dbReference type="OMA" id="VDHDQCL"/>
<dbReference type="Pfam" id="PF15866">
    <property type="entry name" value="DUF4729"/>
    <property type="match status" value="1"/>
</dbReference>
<name>Q16UB6_AEDAE</name>